<feature type="transmembrane region" description="Helical" evidence="3">
    <location>
        <begin position="120"/>
        <end position="139"/>
    </location>
</feature>
<evidence type="ECO:0000259" key="4">
    <source>
        <dbReference type="Pfam" id="PF00892"/>
    </source>
</evidence>
<organism evidence="5 7">
    <name type="scientific">Bacillus glycinifermentans</name>
    <dbReference type="NCBI Taxonomy" id="1664069"/>
    <lineage>
        <taxon>Bacteria</taxon>
        <taxon>Bacillati</taxon>
        <taxon>Bacillota</taxon>
        <taxon>Bacilli</taxon>
        <taxon>Bacillales</taxon>
        <taxon>Bacillaceae</taxon>
        <taxon>Bacillus</taxon>
    </lineage>
</organism>
<dbReference type="PANTHER" id="PTHR22911:SF137">
    <property type="entry name" value="SOLUTE CARRIER FAMILY 35 MEMBER G2-RELATED"/>
    <property type="match status" value="1"/>
</dbReference>
<keyword evidence="8" id="KW-1185">Reference proteome</keyword>
<comment type="similarity">
    <text evidence="2">Belongs to the EamA transporter family.</text>
</comment>
<dbReference type="Proteomes" id="UP000036168">
    <property type="component" value="Unassembled WGS sequence"/>
</dbReference>
<dbReference type="STRING" id="1664069.BGLY_3838"/>
<accession>A0A0J6H9A4</accession>
<accession>A0A0J6EVK9</accession>
<dbReference type="Pfam" id="PF00892">
    <property type="entry name" value="EamA"/>
    <property type="match status" value="2"/>
</dbReference>
<keyword evidence="3" id="KW-0812">Transmembrane</keyword>
<dbReference type="PATRIC" id="fig|1664069.3.peg.5340"/>
<dbReference type="EMBL" id="LECW02000012">
    <property type="protein sequence ID" value="KRT94290.1"/>
    <property type="molecule type" value="Genomic_DNA"/>
</dbReference>
<evidence type="ECO:0000313" key="8">
    <source>
        <dbReference type="Proteomes" id="UP001341297"/>
    </source>
</evidence>
<comment type="subcellular location">
    <subcellularLocation>
        <location evidence="1">Endomembrane system</location>
        <topology evidence="1">Multi-pass membrane protein</topology>
    </subcellularLocation>
</comment>
<protein>
    <submittedName>
        <fullName evidence="6">DMT family transporter</fullName>
    </submittedName>
    <submittedName>
        <fullName evidence="5">Small multidrug resistance protein</fullName>
    </submittedName>
</protein>
<reference evidence="5 7" key="1">
    <citation type="journal article" date="2015" name="Int. J. Syst. Evol. Microbiol.">
        <title>Bacillus glycinifermentans sp. nov., isolated from fermented soybean paste.</title>
        <authorList>
            <person name="Kim S.J."/>
            <person name="Dunlap C.A."/>
            <person name="Kwon S.W."/>
            <person name="Rooney A.P."/>
        </authorList>
    </citation>
    <scope>NUCLEOTIDE SEQUENCE [LARGE SCALE GENOMIC DNA]</scope>
    <source>
        <strain evidence="5 7">GO-13</strain>
    </source>
</reference>
<dbReference type="PANTHER" id="PTHR22911">
    <property type="entry name" value="ACYL-MALONYL CONDENSING ENZYME-RELATED"/>
    <property type="match status" value="1"/>
</dbReference>
<reference evidence="6 8" key="3">
    <citation type="submission" date="2023-03" db="EMBL/GenBank/DDBJ databases">
        <title>Agriculturally important microbes genome sequencing.</title>
        <authorList>
            <person name="Dunlap C."/>
        </authorList>
    </citation>
    <scope>NUCLEOTIDE SEQUENCE [LARGE SCALE GENOMIC DNA]</scope>
    <source>
        <strain evidence="6 8">CBP-3203</strain>
    </source>
</reference>
<feature type="transmembrane region" description="Helical" evidence="3">
    <location>
        <begin position="61"/>
        <end position="80"/>
    </location>
</feature>
<dbReference type="EMBL" id="JARRTL010000011">
    <property type="protein sequence ID" value="MEC0485815.1"/>
    <property type="molecule type" value="Genomic_DNA"/>
</dbReference>
<keyword evidence="3" id="KW-0472">Membrane</keyword>
<feature type="transmembrane region" description="Helical" evidence="3">
    <location>
        <begin position="243"/>
        <end position="261"/>
    </location>
</feature>
<feature type="domain" description="EamA" evidence="4">
    <location>
        <begin position="5"/>
        <end position="135"/>
    </location>
</feature>
<sequence length="286" mass="30623">MTAAGLSLLLLSAFIHASWNYLSKKADGGVPFIWLFTAIAAVFYSPLAIGVILYEKPEIGLWQTVLIMASVFSHLAFFLVLQKGYSIGDLSLVYPIARGTGPLLTCALAVIIFHEKMTHVTLIGILLIVTSILFFTGGMKNLKEAGALIPILYGLAVGAIIAGYTILDKAAVSHFLIPPLLLDYFNTIGRLIILTPFAVKNWNGVRSEWKNHRLEAAGVGIFNSLAYILALSVLVFAPVSQVAPIREISILIGTIMGSVLLSEGFGRVRVIAAVLMVLGVISVAAG</sequence>
<evidence type="ECO:0000313" key="6">
    <source>
        <dbReference type="EMBL" id="MEC0485815.1"/>
    </source>
</evidence>
<name>A0A0J6EVK9_9BACI</name>
<dbReference type="SUPFAM" id="SSF103481">
    <property type="entry name" value="Multidrug resistance efflux transporter EmrE"/>
    <property type="match status" value="2"/>
</dbReference>
<dbReference type="AlphaFoldDB" id="A0A0J6EVK9"/>
<dbReference type="OrthoDB" id="157232at2"/>
<feature type="transmembrane region" description="Helical" evidence="3">
    <location>
        <begin position="92"/>
        <end position="113"/>
    </location>
</feature>
<feature type="transmembrane region" description="Helical" evidence="3">
    <location>
        <begin position="268"/>
        <end position="285"/>
    </location>
</feature>
<dbReference type="Gene3D" id="1.10.3730.20">
    <property type="match status" value="1"/>
</dbReference>
<dbReference type="Proteomes" id="UP001341297">
    <property type="component" value="Unassembled WGS sequence"/>
</dbReference>
<keyword evidence="3" id="KW-1133">Transmembrane helix</keyword>
<gene>
    <name evidence="5" type="ORF">AB447_203110</name>
    <name evidence="6" type="ORF">P8828_13405</name>
</gene>
<evidence type="ECO:0000313" key="5">
    <source>
        <dbReference type="EMBL" id="KRT94290.1"/>
    </source>
</evidence>
<dbReference type="InterPro" id="IPR037185">
    <property type="entry name" value="EmrE-like"/>
</dbReference>
<comment type="caution">
    <text evidence="5">The sequence shown here is derived from an EMBL/GenBank/DDBJ whole genome shotgun (WGS) entry which is preliminary data.</text>
</comment>
<feature type="transmembrane region" description="Helical" evidence="3">
    <location>
        <begin position="145"/>
        <end position="167"/>
    </location>
</feature>
<evidence type="ECO:0000313" key="7">
    <source>
        <dbReference type="Proteomes" id="UP000036168"/>
    </source>
</evidence>
<dbReference type="RefSeq" id="WP_048353208.1">
    <property type="nucleotide sequence ID" value="NZ_CP023481.1"/>
</dbReference>
<feature type="transmembrane region" description="Helical" evidence="3">
    <location>
        <begin position="33"/>
        <end position="54"/>
    </location>
</feature>
<feature type="domain" description="EamA" evidence="4">
    <location>
        <begin position="150"/>
        <end position="283"/>
    </location>
</feature>
<evidence type="ECO:0000256" key="1">
    <source>
        <dbReference type="ARBA" id="ARBA00004127"/>
    </source>
</evidence>
<reference evidence="5" key="2">
    <citation type="submission" date="2015-10" db="EMBL/GenBank/DDBJ databases">
        <authorList>
            <person name="Gilbert D.G."/>
        </authorList>
    </citation>
    <scope>NUCLEOTIDE SEQUENCE</scope>
    <source>
        <strain evidence="5">GO-13</strain>
    </source>
</reference>
<evidence type="ECO:0000256" key="2">
    <source>
        <dbReference type="ARBA" id="ARBA00007362"/>
    </source>
</evidence>
<proteinExistence type="inferred from homology"/>
<feature type="transmembrane region" description="Helical" evidence="3">
    <location>
        <begin position="216"/>
        <end position="237"/>
    </location>
</feature>
<dbReference type="InterPro" id="IPR000620">
    <property type="entry name" value="EamA_dom"/>
</dbReference>
<dbReference type="GO" id="GO:0016020">
    <property type="term" value="C:membrane"/>
    <property type="evidence" value="ECO:0007669"/>
    <property type="project" value="InterPro"/>
</dbReference>
<evidence type="ECO:0000256" key="3">
    <source>
        <dbReference type="SAM" id="Phobius"/>
    </source>
</evidence>